<reference evidence="2 3" key="1">
    <citation type="submission" date="2020-08" db="EMBL/GenBank/DDBJ databases">
        <title>Genomic Encyclopedia of Type Strains, Phase IV (KMG-IV): sequencing the most valuable type-strain genomes for metagenomic binning, comparative biology and taxonomic classification.</title>
        <authorList>
            <person name="Goeker M."/>
        </authorList>
    </citation>
    <scope>NUCLEOTIDE SEQUENCE [LARGE SCALE GENOMIC DNA]</scope>
    <source>
        <strain evidence="2 3">DSM 27163</strain>
    </source>
</reference>
<evidence type="ECO:0000256" key="1">
    <source>
        <dbReference type="SAM" id="MobiDB-lite"/>
    </source>
</evidence>
<evidence type="ECO:0000313" key="2">
    <source>
        <dbReference type="EMBL" id="MBB5706915.1"/>
    </source>
</evidence>
<keyword evidence="3" id="KW-1185">Reference proteome</keyword>
<feature type="region of interest" description="Disordered" evidence="1">
    <location>
        <begin position="24"/>
        <end position="59"/>
    </location>
</feature>
<dbReference type="EMBL" id="JACIJH010000006">
    <property type="protein sequence ID" value="MBB5706915.1"/>
    <property type="molecule type" value="Genomic_DNA"/>
</dbReference>
<feature type="compositionally biased region" description="Low complexity" evidence="1">
    <location>
        <begin position="40"/>
        <end position="50"/>
    </location>
</feature>
<gene>
    <name evidence="2" type="ORF">FHR21_002274</name>
</gene>
<name>A0A7W9B610_9SPHN</name>
<dbReference type="RefSeq" id="WP_184098258.1">
    <property type="nucleotide sequence ID" value="NZ_JACIJH010000006.1"/>
</dbReference>
<organism evidence="2 3">
    <name type="scientific">Sphingopyxis panaciterrulae</name>
    <dbReference type="NCBI Taxonomy" id="462372"/>
    <lineage>
        <taxon>Bacteria</taxon>
        <taxon>Pseudomonadati</taxon>
        <taxon>Pseudomonadota</taxon>
        <taxon>Alphaproteobacteria</taxon>
        <taxon>Sphingomonadales</taxon>
        <taxon>Sphingomonadaceae</taxon>
        <taxon>Sphingopyxis</taxon>
    </lineage>
</organism>
<dbReference type="PROSITE" id="PS51257">
    <property type="entry name" value="PROKAR_LIPOPROTEIN"/>
    <property type="match status" value="1"/>
</dbReference>
<dbReference type="Proteomes" id="UP000537161">
    <property type="component" value="Unassembled WGS sequence"/>
</dbReference>
<comment type="caution">
    <text evidence="2">The sequence shown here is derived from an EMBL/GenBank/DDBJ whole genome shotgun (WGS) entry which is preliminary data.</text>
</comment>
<accession>A0A7W9B610</accession>
<evidence type="ECO:0000313" key="3">
    <source>
        <dbReference type="Proteomes" id="UP000537161"/>
    </source>
</evidence>
<dbReference type="AlphaFoldDB" id="A0A7W9B610"/>
<sequence length="155" mass="16720">MKMHMTLAASTALVLLAGCEKAEAPAPGDTATKTEISAETVPPVDATTAPPVDPEADPATAPHRFASWAGKWTGVEGMYVTITPTEPEHYKLDMQSDLDTKGTYEGHDSEHGIQFERGGKPFTLYRTNGDDIGLKYLTGKTECLKVQDGEGYCRD</sequence>
<protein>
    <recommendedName>
        <fullName evidence="4">Lipoprotein</fullName>
    </recommendedName>
</protein>
<proteinExistence type="predicted"/>
<evidence type="ECO:0008006" key="4">
    <source>
        <dbReference type="Google" id="ProtNLM"/>
    </source>
</evidence>